<evidence type="ECO:0000256" key="1">
    <source>
        <dbReference type="ARBA" id="ARBA00004752"/>
    </source>
</evidence>
<keyword evidence="4 7" id="KW-0133">Cell shape</keyword>
<evidence type="ECO:0000256" key="6">
    <source>
        <dbReference type="ARBA" id="ARBA00023316"/>
    </source>
</evidence>
<dbReference type="GO" id="GO:0008360">
    <property type="term" value="P:regulation of cell shape"/>
    <property type="evidence" value="ECO:0007669"/>
    <property type="project" value="UniProtKB-UniRule"/>
</dbReference>
<dbReference type="EC" id="2.-.-.-" evidence="11"/>
<comment type="similarity">
    <text evidence="2">Belongs to the YkuD family.</text>
</comment>
<dbReference type="GO" id="GO:0005576">
    <property type="term" value="C:extracellular region"/>
    <property type="evidence" value="ECO:0007669"/>
    <property type="project" value="TreeGrafter"/>
</dbReference>
<evidence type="ECO:0000256" key="3">
    <source>
        <dbReference type="ARBA" id="ARBA00022679"/>
    </source>
</evidence>
<dbReference type="AlphaFoldDB" id="A0AAU7JE88"/>
<dbReference type="GO" id="GO:0071972">
    <property type="term" value="F:peptidoglycan L,D-transpeptidase activity"/>
    <property type="evidence" value="ECO:0007669"/>
    <property type="project" value="TreeGrafter"/>
</dbReference>
<evidence type="ECO:0000256" key="2">
    <source>
        <dbReference type="ARBA" id="ARBA00005992"/>
    </source>
</evidence>
<feature type="signal peptide" evidence="9">
    <location>
        <begin position="1"/>
        <end position="31"/>
    </location>
</feature>
<evidence type="ECO:0000313" key="11">
    <source>
        <dbReference type="EMBL" id="XBO38547.1"/>
    </source>
</evidence>
<evidence type="ECO:0000256" key="8">
    <source>
        <dbReference type="SAM" id="MobiDB-lite"/>
    </source>
</evidence>
<keyword evidence="5 7" id="KW-0573">Peptidoglycan synthesis</keyword>
<name>A0AAU7JE88_9HYPH</name>
<dbReference type="GO" id="GO:0016740">
    <property type="term" value="F:transferase activity"/>
    <property type="evidence" value="ECO:0007669"/>
    <property type="project" value="UniProtKB-KW"/>
</dbReference>
<dbReference type="InterPro" id="IPR005490">
    <property type="entry name" value="LD_TPept_cat_dom"/>
</dbReference>
<dbReference type="PROSITE" id="PS52029">
    <property type="entry name" value="LD_TPASE"/>
    <property type="match status" value="1"/>
</dbReference>
<dbReference type="SUPFAM" id="SSF141523">
    <property type="entry name" value="L,D-transpeptidase catalytic domain-like"/>
    <property type="match status" value="1"/>
</dbReference>
<feature type="active site" description="Nucleophile" evidence="7">
    <location>
        <position position="124"/>
    </location>
</feature>
<gene>
    <name evidence="11" type="ORF">ABEG18_23070</name>
</gene>
<dbReference type="RefSeq" id="WP_406855386.1">
    <property type="nucleotide sequence ID" value="NZ_CP157484.1"/>
</dbReference>
<feature type="chain" id="PRO_5043470479" evidence="9">
    <location>
        <begin position="32"/>
        <end position="211"/>
    </location>
</feature>
<evidence type="ECO:0000256" key="7">
    <source>
        <dbReference type="PROSITE-ProRule" id="PRU01373"/>
    </source>
</evidence>
<comment type="pathway">
    <text evidence="1 7">Cell wall biogenesis; peptidoglycan biosynthesis.</text>
</comment>
<dbReference type="PANTHER" id="PTHR30582">
    <property type="entry name" value="L,D-TRANSPEPTIDASE"/>
    <property type="match status" value="1"/>
</dbReference>
<feature type="domain" description="L,D-TPase catalytic" evidence="10">
    <location>
        <begin position="38"/>
        <end position="149"/>
    </location>
</feature>
<dbReference type="Pfam" id="PF03734">
    <property type="entry name" value="YkuD"/>
    <property type="match status" value="1"/>
</dbReference>
<dbReference type="InterPro" id="IPR038063">
    <property type="entry name" value="Transpep_catalytic_dom"/>
</dbReference>
<proteinExistence type="inferred from homology"/>
<accession>A0AAU7JE88</accession>
<evidence type="ECO:0000256" key="4">
    <source>
        <dbReference type="ARBA" id="ARBA00022960"/>
    </source>
</evidence>
<feature type="region of interest" description="Disordered" evidence="8">
    <location>
        <begin position="161"/>
        <end position="198"/>
    </location>
</feature>
<dbReference type="PANTHER" id="PTHR30582:SF2">
    <property type="entry name" value="L,D-TRANSPEPTIDASE YCIB-RELATED"/>
    <property type="match status" value="1"/>
</dbReference>
<feature type="active site" description="Proton donor/acceptor" evidence="7">
    <location>
        <position position="108"/>
    </location>
</feature>
<evidence type="ECO:0000259" key="10">
    <source>
        <dbReference type="PROSITE" id="PS52029"/>
    </source>
</evidence>
<keyword evidence="6 7" id="KW-0961">Cell wall biogenesis/degradation</keyword>
<evidence type="ECO:0000256" key="9">
    <source>
        <dbReference type="SAM" id="SignalP"/>
    </source>
</evidence>
<keyword evidence="9" id="KW-0732">Signal</keyword>
<dbReference type="CDD" id="cd16913">
    <property type="entry name" value="YkuD_like"/>
    <property type="match status" value="1"/>
</dbReference>
<dbReference type="InterPro" id="IPR050979">
    <property type="entry name" value="LD-transpeptidase"/>
</dbReference>
<dbReference type="EMBL" id="CP157484">
    <property type="protein sequence ID" value="XBO38547.1"/>
    <property type="molecule type" value="Genomic_DNA"/>
</dbReference>
<protein>
    <submittedName>
        <fullName evidence="11">L,D-transpeptidase</fullName>
        <ecNumber evidence="11">2.-.-.-</ecNumber>
    </submittedName>
</protein>
<reference evidence="11" key="1">
    <citation type="submission" date="2024-05" db="EMBL/GenBank/DDBJ databases">
        <authorList>
            <person name="Kim S."/>
            <person name="Heo J."/>
            <person name="Choi H."/>
            <person name="Choi Y."/>
            <person name="Kwon S.-W."/>
            <person name="Kim Y."/>
        </authorList>
    </citation>
    <scope>NUCLEOTIDE SEQUENCE</scope>
    <source>
        <strain evidence="11">KACC 23698</strain>
    </source>
</reference>
<organism evidence="11">
    <name type="scientific">Alsobacter sp. KACC 23698</name>
    <dbReference type="NCBI Taxonomy" id="3149229"/>
    <lineage>
        <taxon>Bacteria</taxon>
        <taxon>Pseudomonadati</taxon>
        <taxon>Pseudomonadota</taxon>
        <taxon>Alphaproteobacteria</taxon>
        <taxon>Hyphomicrobiales</taxon>
        <taxon>Alsobacteraceae</taxon>
        <taxon>Alsobacter</taxon>
    </lineage>
</organism>
<dbReference type="PROSITE" id="PS51257">
    <property type="entry name" value="PROKAR_LIPOPROTEIN"/>
    <property type="match status" value="1"/>
</dbReference>
<sequence>MRFVASWALSRGVGRWAAAFAAMLLACFATAQGAQAVVRINIDLTTQTMRVQSDQGVYNWKVSTARSGYATPRGVYRAQRLEKMHYSRKYDMSPMPHSIFFKGGYAIHGTGAVGALGRPASHGCVRLSRANAAQLYAMVQRESAVIAITGVSPASAIASKSGRSQVAGHKASRTQTAAKRMAPEPLGYAPAPRSGSLKSWVRDPSEWWFPR</sequence>
<dbReference type="GO" id="GO:0018104">
    <property type="term" value="P:peptidoglycan-protein cross-linking"/>
    <property type="evidence" value="ECO:0007669"/>
    <property type="project" value="TreeGrafter"/>
</dbReference>
<dbReference type="GO" id="GO:0071555">
    <property type="term" value="P:cell wall organization"/>
    <property type="evidence" value="ECO:0007669"/>
    <property type="project" value="UniProtKB-UniRule"/>
</dbReference>
<evidence type="ECO:0000256" key="5">
    <source>
        <dbReference type="ARBA" id="ARBA00022984"/>
    </source>
</evidence>
<keyword evidence="3 11" id="KW-0808">Transferase</keyword>
<dbReference type="Gene3D" id="2.40.440.10">
    <property type="entry name" value="L,D-transpeptidase catalytic domain-like"/>
    <property type="match status" value="1"/>
</dbReference>